<proteinExistence type="predicted"/>
<evidence type="ECO:0000313" key="2">
    <source>
        <dbReference type="WBParaSite" id="RSKR_0001040970.1"/>
    </source>
</evidence>
<name>A0AC35UDY9_9BILA</name>
<dbReference type="Proteomes" id="UP000095286">
    <property type="component" value="Unplaced"/>
</dbReference>
<sequence>MVLSPSEIIVLSYKIPTFLLYSTLTVRLAYQLYRVNRRYPHEYYPFILVDGIIANSYFLIELILLLFPRWGIFTFFFKSNAWTARFGYFCIELLICTMFQISCFTIALNRYIAIHKPHAYGATIFTARGVKIIISVCVLISTCFGIGLALFESYYISSNGIRYDPVFAPDPKLTYYKYVYSIGYPLFLIISSGVLNLLTIIRISKMNSEALKAQKVKVNLIVYSFISFLTFLLFQCYYITAAIAYNINSPSLVSLTLTAFPFIMDLCTTARFYFNIIINKDLRILIIPFYGKIPTQSSGGVPSLPNNLHNTTATQRSTQRHNQNR</sequence>
<reference evidence="2" key="1">
    <citation type="submission" date="2016-11" db="UniProtKB">
        <authorList>
            <consortium name="WormBaseParasite"/>
        </authorList>
    </citation>
    <scope>IDENTIFICATION</scope>
    <source>
        <strain evidence="2">KR3021</strain>
    </source>
</reference>
<accession>A0AC35UDY9</accession>
<protein>
    <submittedName>
        <fullName evidence="2">Serpentine receptor class gamma</fullName>
    </submittedName>
</protein>
<evidence type="ECO:0000313" key="1">
    <source>
        <dbReference type="Proteomes" id="UP000095286"/>
    </source>
</evidence>
<dbReference type="WBParaSite" id="RSKR_0001040970.1">
    <property type="protein sequence ID" value="RSKR_0001040970.1"/>
    <property type="gene ID" value="RSKR_0001040970"/>
</dbReference>
<organism evidence="1 2">
    <name type="scientific">Rhabditophanes sp. KR3021</name>
    <dbReference type="NCBI Taxonomy" id="114890"/>
    <lineage>
        <taxon>Eukaryota</taxon>
        <taxon>Metazoa</taxon>
        <taxon>Ecdysozoa</taxon>
        <taxon>Nematoda</taxon>
        <taxon>Chromadorea</taxon>
        <taxon>Rhabditida</taxon>
        <taxon>Tylenchina</taxon>
        <taxon>Panagrolaimomorpha</taxon>
        <taxon>Strongyloidoidea</taxon>
        <taxon>Alloionematidae</taxon>
        <taxon>Rhabditophanes</taxon>
    </lineage>
</organism>